<dbReference type="OrthoDB" id="10397124at2759"/>
<evidence type="ECO:0000313" key="2">
    <source>
        <dbReference type="Proteomes" id="UP000244005"/>
    </source>
</evidence>
<dbReference type="Proteomes" id="UP000244005">
    <property type="component" value="Unassembled WGS sequence"/>
</dbReference>
<accession>A0A2R6WCE1</accession>
<gene>
    <name evidence="1" type="ORF">MARPO_0110s0015</name>
</gene>
<protein>
    <submittedName>
        <fullName evidence="1">Uncharacterized protein</fullName>
    </submittedName>
</protein>
<name>A0A2R6WCE1_MARPO</name>
<evidence type="ECO:0000313" key="1">
    <source>
        <dbReference type="EMBL" id="PTQ31522.1"/>
    </source>
</evidence>
<dbReference type="EMBL" id="KZ772782">
    <property type="protein sequence ID" value="PTQ31522.1"/>
    <property type="molecule type" value="Genomic_DNA"/>
</dbReference>
<reference evidence="2" key="1">
    <citation type="journal article" date="2017" name="Cell">
        <title>Insights into land plant evolution garnered from the Marchantia polymorpha genome.</title>
        <authorList>
            <person name="Bowman J.L."/>
            <person name="Kohchi T."/>
            <person name="Yamato K.T."/>
            <person name="Jenkins J."/>
            <person name="Shu S."/>
            <person name="Ishizaki K."/>
            <person name="Yamaoka S."/>
            <person name="Nishihama R."/>
            <person name="Nakamura Y."/>
            <person name="Berger F."/>
            <person name="Adam C."/>
            <person name="Aki S.S."/>
            <person name="Althoff F."/>
            <person name="Araki T."/>
            <person name="Arteaga-Vazquez M.A."/>
            <person name="Balasubrmanian S."/>
            <person name="Barry K."/>
            <person name="Bauer D."/>
            <person name="Boehm C.R."/>
            <person name="Briginshaw L."/>
            <person name="Caballero-Perez J."/>
            <person name="Catarino B."/>
            <person name="Chen F."/>
            <person name="Chiyoda S."/>
            <person name="Chovatia M."/>
            <person name="Davies K.M."/>
            <person name="Delmans M."/>
            <person name="Demura T."/>
            <person name="Dierschke T."/>
            <person name="Dolan L."/>
            <person name="Dorantes-Acosta A.E."/>
            <person name="Eklund D.M."/>
            <person name="Florent S.N."/>
            <person name="Flores-Sandoval E."/>
            <person name="Fujiyama A."/>
            <person name="Fukuzawa H."/>
            <person name="Galik B."/>
            <person name="Grimanelli D."/>
            <person name="Grimwood J."/>
            <person name="Grossniklaus U."/>
            <person name="Hamada T."/>
            <person name="Haseloff J."/>
            <person name="Hetherington A.J."/>
            <person name="Higo A."/>
            <person name="Hirakawa Y."/>
            <person name="Hundley H.N."/>
            <person name="Ikeda Y."/>
            <person name="Inoue K."/>
            <person name="Inoue S.I."/>
            <person name="Ishida S."/>
            <person name="Jia Q."/>
            <person name="Kakita M."/>
            <person name="Kanazawa T."/>
            <person name="Kawai Y."/>
            <person name="Kawashima T."/>
            <person name="Kennedy M."/>
            <person name="Kinose K."/>
            <person name="Kinoshita T."/>
            <person name="Kohara Y."/>
            <person name="Koide E."/>
            <person name="Komatsu K."/>
            <person name="Kopischke S."/>
            <person name="Kubo M."/>
            <person name="Kyozuka J."/>
            <person name="Lagercrantz U."/>
            <person name="Lin S.S."/>
            <person name="Lindquist E."/>
            <person name="Lipzen A.M."/>
            <person name="Lu C.W."/>
            <person name="De Luna E."/>
            <person name="Martienssen R.A."/>
            <person name="Minamino N."/>
            <person name="Mizutani M."/>
            <person name="Mizutani M."/>
            <person name="Mochizuki N."/>
            <person name="Monte I."/>
            <person name="Mosher R."/>
            <person name="Nagasaki H."/>
            <person name="Nakagami H."/>
            <person name="Naramoto S."/>
            <person name="Nishitani K."/>
            <person name="Ohtani M."/>
            <person name="Okamoto T."/>
            <person name="Okumura M."/>
            <person name="Phillips J."/>
            <person name="Pollak B."/>
            <person name="Reinders A."/>
            <person name="Rovekamp M."/>
            <person name="Sano R."/>
            <person name="Sawa S."/>
            <person name="Schmid M.W."/>
            <person name="Shirakawa M."/>
            <person name="Solano R."/>
            <person name="Spunde A."/>
            <person name="Suetsugu N."/>
            <person name="Sugano S."/>
            <person name="Sugiyama A."/>
            <person name="Sun R."/>
            <person name="Suzuki Y."/>
            <person name="Takenaka M."/>
            <person name="Takezawa D."/>
            <person name="Tomogane H."/>
            <person name="Tsuzuki M."/>
            <person name="Ueda T."/>
            <person name="Umeda M."/>
            <person name="Ward J.M."/>
            <person name="Watanabe Y."/>
            <person name="Yazaki K."/>
            <person name="Yokoyama R."/>
            <person name="Yoshitake Y."/>
            <person name="Yotsui I."/>
            <person name="Zachgo S."/>
            <person name="Schmutz J."/>
        </authorList>
    </citation>
    <scope>NUCLEOTIDE SEQUENCE [LARGE SCALE GENOMIC DNA]</scope>
    <source>
        <strain evidence="2">Tak-1</strain>
    </source>
</reference>
<proteinExistence type="predicted"/>
<keyword evidence="2" id="KW-1185">Reference proteome</keyword>
<sequence length="123" mass="13612">MSGGVTGPRIGKSAHRCKSAPWFPHESVPAVILMAIYRLGSPWPEPCPACVTCPCLEVCGFCWTEVFCVNTLDCSLAVQLQLCRAELIPRKTQRDQKFSVANCDPRCPVKVRYLNQNSKQATV</sequence>
<organism evidence="1 2">
    <name type="scientific">Marchantia polymorpha</name>
    <name type="common">Common liverwort</name>
    <name type="synonym">Marchantia aquatica</name>
    <dbReference type="NCBI Taxonomy" id="3197"/>
    <lineage>
        <taxon>Eukaryota</taxon>
        <taxon>Viridiplantae</taxon>
        <taxon>Streptophyta</taxon>
        <taxon>Embryophyta</taxon>
        <taxon>Marchantiophyta</taxon>
        <taxon>Marchantiopsida</taxon>
        <taxon>Marchantiidae</taxon>
        <taxon>Marchantiales</taxon>
        <taxon>Marchantiaceae</taxon>
        <taxon>Marchantia</taxon>
    </lineage>
</organism>
<dbReference type="AlphaFoldDB" id="A0A2R6WCE1"/>
<dbReference type="Gramene" id="Mp8g13340.1">
    <property type="protein sequence ID" value="Mp8g13340.1.cds1"/>
    <property type="gene ID" value="Mp8g13340"/>
</dbReference>